<evidence type="ECO:0008006" key="3">
    <source>
        <dbReference type="Google" id="ProtNLM"/>
    </source>
</evidence>
<gene>
    <name evidence="1" type="ORF">Mco01_51740</name>
</gene>
<protein>
    <recommendedName>
        <fullName evidence="3">Sulfotransferase</fullName>
    </recommendedName>
</protein>
<dbReference type="RefSeq" id="WP_204059431.1">
    <property type="nucleotide sequence ID" value="NZ_BAAAGP010000007.1"/>
</dbReference>
<evidence type="ECO:0000313" key="1">
    <source>
        <dbReference type="EMBL" id="GIH42174.1"/>
    </source>
</evidence>
<keyword evidence="2" id="KW-1185">Reference proteome</keyword>
<sequence>MRPPTHILVVNGVKVRRPVFVIAAPHSGADLLGRALKRSPGFHITMGRGPVARVVYAFARRPSIARSGGAPRVLRDVLAEAWQIVPGACAECTTACREAGGIVGSGPCAGPGALSRFGDAGPDLLYSAPVLLQAFPDARLIQIIRDGRDVVADMLADPTCLAWFKPHMLGEDAEFPNPFLGVRAAEHRERWTAMPAAGKCALRWRGAVRLSATLRRELPAEHLLTLRYEDMLSSPGEAIDAVSAFLEAKVSTIALYGAPRPAPGTWRKRLSPADAELVEKVAREELRRLGYR</sequence>
<dbReference type="SUPFAM" id="SSF52540">
    <property type="entry name" value="P-loop containing nucleoside triphosphate hydrolases"/>
    <property type="match status" value="1"/>
</dbReference>
<comment type="caution">
    <text evidence="1">The sequence shown here is derived from an EMBL/GenBank/DDBJ whole genome shotgun (WGS) entry which is preliminary data.</text>
</comment>
<dbReference type="InterPro" id="IPR027417">
    <property type="entry name" value="P-loop_NTPase"/>
</dbReference>
<dbReference type="Pfam" id="PF13469">
    <property type="entry name" value="Sulfotransfer_3"/>
    <property type="match status" value="1"/>
</dbReference>
<organism evidence="1 2">
    <name type="scientific">Microbispora corallina</name>
    <dbReference type="NCBI Taxonomy" id="83302"/>
    <lineage>
        <taxon>Bacteria</taxon>
        <taxon>Bacillati</taxon>
        <taxon>Actinomycetota</taxon>
        <taxon>Actinomycetes</taxon>
        <taxon>Streptosporangiales</taxon>
        <taxon>Streptosporangiaceae</taxon>
        <taxon>Microbispora</taxon>
    </lineage>
</organism>
<proteinExistence type="predicted"/>
<dbReference type="EMBL" id="BOOC01000029">
    <property type="protein sequence ID" value="GIH42174.1"/>
    <property type="molecule type" value="Genomic_DNA"/>
</dbReference>
<dbReference type="Gene3D" id="3.40.50.300">
    <property type="entry name" value="P-loop containing nucleotide triphosphate hydrolases"/>
    <property type="match status" value="1"/>
</dbReference>
<name>A0ABQ4G558_9ACTN</name>
<evidence type="ECO:0000313" key="2">
    <source>
        <dbReference type="Proteomes" id="UP000603904"/>
    </source>
</evidence>
<accession>A0ABQ4G558</accession>
<dbReference type="Proteomes" id="UP000603904">
    <property type="component" value="Unassembled WGS sequence"/>
</dbReference>
<reference evidence="1 2" key="1">
    <citation type="submission" date="2021-01" db="EMBL/GenBank/DDBJ databases">
        <title>Whole genome shotgun sequence of Microbispora corallina NBRC 16416.</title>
        <authorList>
            <person name="Komaki H."/>
            <person name="Tamura T."/>
        </authorList>
    </citation>
    <scope>NUCLEOTIDE SEQUENCE [LARGE SCALE GENOMIC DNA]</scope>
    <source>
        <strain evidence="1 2">NBRC 16416</strain>
    </source>
</reference>